<dbReference type="CDD" id="cd06468">
    <property type="entry name" value="p23_CacyBP"/>
    <property type="match status" value="1"/>
</dbReference>
<dbReference type="InterPro" id="IPR007052">
    <property type="entry name" value="CS_dom"/>
</dbReference>
<dbReference type="GO" id="GO:0005737">
    <property type="term" value="C:cytoplasm"/>
    <property type="evidence" value="ECO:0007669"/>
    <property type="project" value="UniProtKB-SubCell"/>
</dbReference>
<keyword evidence="8" id="KW-0539">Nucleus</keyword>
<dbReference type="PROSITE" id="PS51203">
    <property type="entry name" value="CS"/>
    <property type="match status" value="1"/>
</dbReference>
<keyword evidence="10" id="KW-0175">Coiled coil</keyword>
<dbReference type="OrthoDB" id="164025at2759"/>
<keyword evidence="14" id="KW-1185">Reference proteome</keyword>
<evidence type="ECO:0000259" key="11">
    <source>
        <dbReference type="PROSITE" id="PS51048"/>
    </source>
</evidence>
<dbReference type="InterPro" id="IPR007699">
    <property type="entry name" value="SGS_dom"/>
</dbReference>
<dbReference type="OMA" id="YGWDQSA"/>
<dbReference type="RefSeq" id="XP_016972862.1">
    <property type="nucleotide sequence ID" value="XM_017117373.1"/>
</dbReference>
<dbReference type="AlphaFoldDB" id="A0A6P4E4M5"/>
<organism evidence="15">
    <name type="scientific">Drosophila rhopaloa</name>
    <name type="common">Fruit fly</name>
    <dbReference type="NCBI Taxonomy" id="1041015"/>
    <lineage>
        <taxon>Eukaryota</taxon>
        <taxon>Metazoa</taxon>
        <taxon>Ecdysozoa</taxon>
        <taxon>Arthropoda</taxon>
        <taxon>Hexapoda</taxon>
        <taxon>Insecta</taxon>
        <taxon>Pterygota</taxon>
        <taxon>Neoptera</taxon>
        <taxon>Endopterygota</taxon>
        <taxon>Diptera</taxon>
        <taxon>Brachycera</taxon>
        <taxon>Muscomorpha</taxon>
        <taxon>Ephydroidea</taxon>
        <taxon>Drosophilidae</taxon>
        <taxon>Drosophila</taxon>
        <taxon>Sophophora</taxon>
    </lineage>
</organism>
<dbReference type="SUPFAM" id="SSF140106">
    <property type="entry name" value="Calcyclin-binding protein-like"/>
    <property type="match status" value="1"/>
</dbReference>
<evidence type="ECO:0000259" key="12">
    <source>
        <dbReference type="PROSITE" id="PS51203"/>
    </source>
</evidence>
<keyword evidence="6" id="KW-0833">Ubl conjugation pathway</keyword>
<dbReference type="Pfam" id="PF04969">
    <property type="entry name" value="CS"/>
    <property type="match status" value="1"/>
</dbReference>
<keyword evidence="4" id="KW-0963">Cytoplasm</keyword>
<evidence type="ECO:0000256" key="9">
    <source>
        <dbReference type="ARBA" id="ARBA00025145"/>
    </source>
</evidence>
<dbReference type="InterPro" id="IPR037893">
    <property type="entry name" value="CS_CacyBP"/>
</dbReference>
<dbReference type="GO" id="GO:0005634">
    <property type="term" value="C:nucleus"/>
    <property type="evidence" value="ECO:0007669"/>
    <property type="project" value="UniProtKB-SubCell"/>
</dbReference>
<evidence type="ECO:0000256" key="6">
    <source>
        <dbReference type="ARBA" id="ARBA00022786"/>
    </source>
</evidence>
<evidence type="ECO:0000313" key="13">
    <source>
        <dbReference type="EnsemblMetazoa" id="XP_016972862.1"/>
    </source>
</evidence>
<evidence type="ECO:0000256" key="7">
    <source>
        <dbReference type="ARBA" id="ARBA00022990"/>
    </source>
</evidence>
<dbReference type="EnsemblMetazoa" id="XM_017117373.1">
    <property type="protein sequence ID" value="XP_016972862.1"/>
    <property type="gene ID" value="LOC108040114"/>
</dbReference>
<dbReference type="Proteomes" id="UP001652680">
    <property type="component" value="Unassembled WGS sequence"/>
</dbReference>
<protein>
    <recommendedName>
        <fullName evidence="3">Calcyclin-binding protein</fullName>
    </recommendedName>
</protein>
<keyword evidence="7" id="KW-0007">Acetylation</keyword>
<proteinExistence type="predicted"/>
<dbReference type="SUPFAM" id="SSF49764">
    <property type="entry name" value="HSP20-like chaperones"/>
    <property type="match status" value="1"/>
</dbReference>
<evidence type="ECO:0000256" key="8">
    <source>
        <dbReference type="ARBA" id="ARBA00023242"/>
    </source>
</evidence>
<gene>
    <name evidence="15" type="primary">LOC108040114</name>
    <name evidence="13" type="synonym">108040114</name>
</gene>
<dbReference type="FunFam" id="2.60.40.790:FF:000006">
    <property type="entry name" value="calcyclin-binding protein-like"/>
    <property type="match status" value="1"/>
</dbReference>
<dbReference type="InterPro" id="IPR037201">
    <property type="entry name" value="CacyBP_N"/>
</dbReference>
<dbReference type="PANTHER" id="PTHR13164:SF3">
    <property type="entry name" value="CALCYCLIN-BINDING PROTEIN"/>
    <property type="match status" value="1"/>
</dbReference>
<evidence type="ECO:0000256" key="1">
    <source>
        <dbReference type="ARBA" id="ARBA00004123"/>
    </source>
</evidence>
<dbReference type="Gene3D" id="4.10.860.10">
    <property type="entry name" value="UVR domain"/>
    <property type="match status" value="1"/>
</dbReference>
<evidence type="ECO:0000313" key="15">
    <source>
        <dbReference type="RefSeq" id="XP_016972862.1"/>
    </source>
</evidence>
<evidence type="ECO:0000256" key="10">
    <source>
        <dbReference type="SAM" id="Coils"/>
    </source>
</evidence>
<dbReference type="InterPro" id="IPR008978">
    <property type="entry name" value="HSP20-like_chaperone"/>
</dbReference>
<dbReference type="GO" id="GO:0007507">
    <property type="term" value="P:heart development"/>
    <property type="evidence" value="ECO:0007669"/>
    <property type="project" value="TreeGrafter"/>
</dbReference>
<sequence>MALEQLKSDVAEFAAFLEQAKGARVKGVLTTAKAEAEREIVNLEMKARIAAERKAAGSSDAKRYLHELTDYGWDQSAKFVKLFITLNGVQGCSEEDVTVNYTTTSLQLHVRNLQGKDFGLSVNNLLHEIDVEKSYRKIKTDMVAIYLKKAKEGENWDVLTAIQKRLKQKQDTEMSKDSDNPESALVNIMKKMYNDGDSKTKQMIAKAWTESQDKAKFGKETGGGLDSLGDL</sequence>
<dbReference type="Gene3D" id="2.60.40.790">
    <property type="match status" value="1"/>
</dbReference>
<dbReference type="GO" id="GO:0015631">
    <property type="term" value="F:tubulin binding"/>
    <property type="evidence" value="ECO:0007669"/>
    <property type="project" value="InterPro"/>
</dbReference>
<evidence type="ECO:0000256" key="5">
    <source>
        <dbReference type="ARBA" id="ARBA00022553"/>
    </source>
</evidence>
<accession>A0A6P4E4M5</accession>
<feature type="domain" description="SGS" evidence="11">
    <location>
        <begin position="144"/>
        <end position="231"/>
    </location>
</feature>
<evidence type="ECO:0000313" key="14">
    <source>
        <dbReference type="Proteomes" id="UP001652680"/>
    </source>
</evidence>
<evidence type="ECO:0000256" key="2">
    <source>
        <dbReference type="ARBA" id="ARBA00004496"/>
    </source>
</evidence>
<dbReference type="GeneID" id="108040114"/>
<reference evidence="13" key="3">
    <citation type="submission" date="2025-05" db="UniProtKB">
        <authorList>
            <consortium name="EnsemblMetazoa"/>
        </authorList>
    </citation>
    <scope>IDENTIFICATION</scope>
</reference>
<dbReference type="PANTHER" id="PTHR13164">
    <property type="entry name" value="CALICYLIN BINDING PROTEIN"/>
    <property type="match status" value="1"/>
</dbReference>
<dbReference type="InterPro" id="IPR015120">
    <property type="entry name" value="Siah-Interact_N"/>
</dbReference>
<dbReference type="InterPro" id="IPR052289">
    <property type="entry name" value="Calcyclin-binding_UBL-bridge"/>
</dbReference>
<dbReference type="Pfam" id="PF09032">
    <property type="entry name" value="Siah-Interact_N"/>
    <property type="match status" value="1"/>
</dbReference>
<reference evidence="14" key="1">
    <citation type="journal article" date="2021" name="Elife">
        <title>Highly contiguous assemblies of 101 drosophilid genomes.</title>
        <authorList>
            <person name="Kim B.Y."/>
            <person name="Wang J.R."/>
            <person name="Miller D.E."/>
            <person name="Barmina O."/>
            <person name="Delaney E."/>
            <person name="Thompson A."/>
            <person name="Comeault A.A."/>
            <person name="Peede D."/>
            <person name="D'Agostino E.R."/>
            <person name="Pelaez J."/>
            <person name="Aguilar J.M."/>
            <person name="Haji D."/>
            <person name="Matsunaga T."/>
            <person name="Armstrong E.E."/>
            <person name="Zych M."/>
            <person name="Ogawa Y."/>
            <person name="Stamenkovic-Radak M."/>
            <person name="Jelic M."/>
            <person name="Veselinovic M.S."/>
            <person name="Tanaskovic M."/>
            <person name="Eric P."/>
            <person name="Gao J.J."/>
            <person name="Katoh T.K."/>
            <person name="Toda M.J."/>
            <person name="Watabe H."/>
            <person name="Watada M."/>
            <person name="Davis J.S."/>
            <person name="Moyle L.C."/>
            <person name="Manoli G."/>
            <person name="Bertolini E."/>
            <person name="Kostal V."/>
            <person name="Hawley R.S."/>
            <person name="Takahashi A."/>
            <person name="Jones C.D."/>
            <person name="Price D.K."/>
            <person name="Whiteman N."/>
            <person name="Kopp A."/>
            <person name="Matute D.R."/>
            <person name="Petrov D.A."/>
        </authorList>
    </citation>
    <scope>NUCLEOTIDE SEQUENCE [LARGE SCALE GENOMIC DNA]</scope>
</reference>
<dbReference type="GO" id="GO:0031625">
    <property type="term" value="F:ubiquitin protein ligase binding"/>
    <property type="evidence" value="ECO:0007669"/>
    <property type="project" value="InterPro"/>
</dbReference>
<reference evidence="15" key="2">
    <citation type="submission" date="2025-04" db="UniProtKB">
        <authorList>
            <consortium name="RefSeq"/>
        </authorList>
    </citation>
    <scope>IDENTIFICATION</scope>
</reference>
<comment type="function">
    <text evidence="9">May be involved in calcium-dependent ubiquitination and subsequent proteasomal degradation of target proteins. Probably serves as a molecular bridge in ubiquitin E3 complexes. Participates in the ubiquitin-mediated degradation of beta-catenin (CTNNB1).</text>
</comment>
<evidence type="ECO:0000256" key="3">
    <source>
        <dbReference type="ARBA" id="ARBA00015702"/>
    </source>
</evidence>
<feature type="domain" description="CS" evidence="12">
    <location>
        <begin position="66"/>
        <end position="160"/>
    </location>
</feature>
<dbReference type="GO" id="GO:0044548">
    <property type="term" value="F:S100 protein binding"/>
    <property type="evidence" value="ECO:0007669"/>
    <property type="project" value="InterPro"/>
</dbReference>
<feature type="coiled-coil region" evidence="10">
    <location>
        <begin position="26"/>
        <end position="53"/>
    </location>
</feature>
<name>A0A6P4E4M5_DRORH</name>
<comment type="subcellular location">
    <subcellularLocation>
        <location evidence="2">Cytoplasm</location>
    </subcellularLocation>
    <subcellularLocation>
        <location evidence="1">Nucleus</location>
    </subcellularLocation>
</comment>
<evidence type="ECO:0000256" key="4">
    <source>
        <dbReference type="ARBA" id="ARBA00022490"/>
    </source>
</evidence>
<dbReference type="PROSITE" id="PS51048">
    <property type="entry name" value="SGS"/>
    <property type="match status" value="1"/>
</dbReference>
<keyword evidence="5" id="KW-0597">Phosphoprotein</keyword>